<name>A0A6F8YWW6_9ACTN</name>
<sequence length="104" mass="10734">MISALPLVCPPDVEAGGRFRWIVVWIRPSGGSFIPRSFAGGRAFEGGGGGGAEFAWFVLLVAVIVGLSDHDPLTNEDKPGDFGGDTATRDPAASPLLTPTAQAP</sequence>
<accession>A0A6F8YWW6</accession>
<protein>
    <submittedName>
        <fullName evidence="2">Uncharacterized protein</fullName>
    </submittedName>
</protein>
<dbReference type="KEGG" id="psuu:Psuf_079400"/>
<reference evidence="2 3" key="2">
    <citation type="submission" date="2020-03" db="EMBL/GenBank/DDBJ databases">
        <authorList>
            <person name="Ichikawa N."/>
            <person name="Kimura A."/>
            <person name="Kitahashi Y."/>
            <person name="Uohara A."/>
        </authorList>
    </citation>
    <scope>NUCLEOTIDE SEQUENCE [LARGE SCALE GENOMIC DNA]</scope>
    <source>
        <strain evidence="2 3">NBRC 105367</strain>
    </source>
</reference>
<evidence type="ECO:0000313" key="3">
    <source>
        <dbReference type="Proteomes" id="UP000503011"/>
    </source>
</evidence>
<dbReference type="EMBL" id="AP022871">
    <property type="protein sequence ID" value="BCB90627.1"/>
    <property type="molecule type" value="Genomic_DNA"/>
</dbReference>
<feature type="region of interest" description="Disordered" evidence="1">
    <location>
        <begin position="74"/>
        <end position="104"/>
    </location>
</feature>
<proteinExistence type="predicted"/>
<evidence type="ECO:0000313" key="2">
    <source>
        <dbReference type="EMBL" id="BCB90627.1"/>
    </source>
</evidence>
<dbReference type="Proteomes" id="UP000503011">
    <property type="component" value="Chromosome"/>
</dbReference>
<keyword evidence="3" id="KW-1185">Reference proteome</keyword>
<evidence type="ECO:0000256" key="1">
    <source>
        <dbReference type="SAM" id="MobiDB-lite"/>
    </source>
</evidence>
<organism evidence="2 3">
    <name type="scientific">Phytohabitans suffuscus</name>
    <dbReference type="NCBI Taxonomy" id="624315"/>
    <lineage>
        <taxon>Bacteria</taxon>
        <taxon>Bacillati</taxon>
        <taxon>Actinomycetota</taxon>
        <taxon>Actinomycetes</taxon>
        <taxon>Micromonosporales</taxon>
        <taxon>Micromonosporaceae</taxon>
    </lineage>
</organism>
<gene>
    <name evidence="2" type="ORF">Psuf_079400</name>
</gene>
<dbReference type="AlphaFoldDB" id="A0A6F8YWW6"/>
<reference evidence="2 3" key="1">
    <citation type="submission" date="2020-03" db="EMBL/GenBank/DDBJ databases">
        <title>Whole genome shotgun sequence of Phytohabitans suffuscus NBRC 105367.</title>
        <authorList>
            <person name="Komaki H."/>
            <person name="Tamura T."/>
        </authorList>
    </citation>
    <scope>NUCLEOTIDE SEQUENCE [LARGE SCALE GENOMIC DNA]</scope>
    <source>
        <strain evidence="2 3">NBRC 105367</strain>
    </source>
</reference>